<keyword evidence="3 12" id="KW-0808">Transferase</keyword>
<sequence length="1235" mass="142744">MDHTTVKSPKKHEIRILRAMIIIGVINMAYFFIWFIQPDHISYLPLYVIIVLVLLFQFLRILHEWYHYFNIKMPANVPMPPGYRPTVDVFTTYFPGEPYEMTEQTLEAILSIRYPHETWLCDEANDQRLKEFCASRGIHHVTRNSRKDAKAGNINNALQYASGEICVIIDPDHVPHPDFLDPIVPHFANTEIGYVQIVQAYYNFDESFVAKGAAQQTFQFYGPMMMSMNHYGTVLAIGANCTFRREALDSIGGHAPGLAEDMHTSMLLHAKGWKSVYVPKILARGQVPSTLHAYFMQQLKWSRGTWDLLVHVLPKIFTDLSWRQRLHYLTAPFYYFSGIIYFLNFLIPIICLVFAILPWKGDFFTFALLILPLFASTVLIRHYVQRWVMEEKERGFHLLGGILQIGTWWVHSLGILYTFIGKKVPYLPTPKDNRDQSHWTLLLPNILVGLFSVAAIIYGLRYDWNPYSIIMAGIALTNFTSMSIVTYIGINSRRMQHSAGRITPMSVFLWTKRQFWYLRHFLYRGLRLGGLMILLLLTLGMFVAQRNDKQAFQDPPKAQQHTGRLITGEFSPYGDRGLSATGPSDLASGIVSFYSSWTDSLPNKEYFASIYNTGRIPMVTWEPWISDSKEDLHSISVFSLINQGEFDEYLTESAKYFAALERPVLIRFAHEVDNPFYPWSEEGSVSPQNFKNAFRRVVSVFRNQGARNVTWVYNPWKASALDQYYPGDDVVDWIGVTLLDYGPHLQNRSYSFNELYAPFHERLIAYPGKHVILAEMGTLSEDRSKWLSNAFSSIYERYPEISALIFFQSDKDQNIPPGVSDVEFLNWSINNTSQVSALLSDKFDVQQWSNQLINTRKPNGAFKKQPMDVSGITYNKAHQWFRNVHSLNRRVLEEDFAQIRSLGFTEIKRQGPGMYDQNVLSVAQDMNMKVHYAFWLEPDSIYIQEQELDIMDRVRELKNDRSIASWNLTGAVFNQIDLLYDPVERVIQADWWARRVNEMAGRLHSLDPERPVTIDYKLGVSGVHEFLQIAGMIPEIDQWVLYPADSLVLTVVSDSLNKWKVPYYWEGPAPEIFCDYNGFMPWQDRYQRELVVFDGLVDIWGRRKQNYLKVDQCLNGNRVDVDIPAWNFILPAIPAWPQSSFPLQAIQYRNGEPEALTDSGPWTIDWYLVQVDVFGNEKAIMPVGKGPSVQLELPWNADYFKVLMVIHNTSISKHITKPLVLPVHPSQRDQYTSLK</sequence>
<keyword evidence="8 9" id="KW-0326">Glycosidase</keyword>
<feature type="transmembrane region" description="Helical" evidence="10">
    <location>
        <begin position="363"/>
        <end position="384"/>
    </location>
</feature>
<dbReference type="Gene3D" id="3.20.20.80">
    <property type="entry name" value="Glycosidases"/>
    <property type="match status" value="2"/>
</dbReference>
<dbReference type="InterPro" id="IPR029044">
    <property type="entry name" value="Nucleotide-diphossugar_trans"/>
</dbReference>
<evidence type="ECO:0000256" key="7">
    <source>
        <dbReference type="ARBA" id="ARBA00023136"/>
    </source>
</evidence>
<dbReference type="Proteomes" id="UP001139409">
    <property type="component" value="Unassembled WGS sequence"/>
</dbReference>
<feature type="domain" description="GH26" evidence="11">
    <location>
        <begin position="546"/>
        <end position="838"/>
    </location>
</feature>
<dbReference type="SUPFAM" id="SSF53448">
    <property type="entry name" value="Nucleotide-diphospho-sugar transferases"/>
    <property type="match status" value="1"/>
</dbReference>
<organism evidence="12 15">
    <name type="scientific">Fulvivirga sedimenti</name>
    <dbReference type="NCBI Taxonomy" id="2879465"/>
    <lineage>
        <taxon>Bacteria</taxon>
        <taxon>Pseudomonadati</taxon>
        <taxon>Bacteroidota</taxon>
        <taxon>Cytophagia</taxon>
        <taxon>Cytophagales</taxon>
        <taxon>Fulvivirgaceae</taxon>
        <taxon>Fulvivirga</taxon>
    </lineage>
</organism>
<evidence type="ECO:0000256" key="6">
    <source>
        <dbReference type="ARBA" id="ARBA00022989"/>
    </source>
</evidence>
<comment type="caution">
    <text evidence="12">The sequence shown here is derived from an EMBL/GenBank/DDBJ whole genome shotgun (WGS) entry which is preliminary data.</text>
</comment>
<dbReference type="InterPro" id="IPR017853">
    <property type="entry name" value="GH"/>
</dbReference>
<evidence type="ECO:0000313" key="13">
    <source>
        <dbReference type="EMBL" id="MCA6076723.1"/>
    </source>
</evidence>
<evidence type="ECO:0000259" key="11">
    <source>
        <dbReference type="PROSITE" id="PS51764"/>
    </source>
</evidence>
<dbReference type="RefSeq" id="WP_225698645.1">
    <property type="nucleotide sequence ID" value="NZ_JAIXNE010000002.1"/>
</dbReference>
<evidence type="ECO:0000256" key="5">
    <source>
        <dbReference type="ARBA" id="ARBA00022801"/>
    </source>
</evidence>
<dbReference type="EMBL" id="JAIXNE010000002">
    <property type="protein sequence ID" value="MCA6075546.1"/>
    <property type="molecule type" value="Genomic_DNA"/>
</dbReference>
<evidence type="ECO:0000313" key="15">
    <source>
        <dbReference type="Proteomes" id="UP001139409"/>
    </source>
</evidence>
<keyword evidence="5 9" id="KW-0378">Hydrolase</keyword>
<evidence type="ECO:0000256" key="10">
    <source>
        <dbReference type="SAM" id="Phobius"/>
    </source>
</evidence>
<evidence type="ECO:0000256" key="4">
    <source>
        <dbReference type="ARBA" id="ARBA00022692"/>
    </source>
</evidence>
<feature type="transmembrane region" description="Helical" evidence="10">
    <location>
        <begin position="467"/>
        <end position="490"/>
    </location>
</feature>
<evidence type="ECO:0000313" key="12">
    <source>
        <dbReference type="EMBL" id="MCA6075546.1"/>
    </source>
</evidence>
<feature type="transmembrane region" description="Helical" evidence="10">
    <location>
        <begin position="439"/>
        <end position="460"/>
    </location>
</feature>
<feature type="transmembrane region" description="Helical" evidence="10">
    <location>
        <begin position="396"/>
        <end position="419"/>
    </location>
</feature>
<dbReference type="InterPro" id="IPR022790">
    <property type="entry name" value="GH26_dom"/>
</dbReference>
<gene>
    <name evidence="12" type="ORF">LDX50_11760</name>
    <name evidence="13" type="ORF">LDX50_17730</name>
    <name evidence="14" type="ORF">LDX50_23450</name>
</gene>
<dbReference type="Gene3D" id="3.90.550.10">
    <property type="entry name" value="Spore Coat Polysaccharide Biosynthesis Protein SpsA, Chain A"/>
    <property type="match status" value="1"/>
</dbReference>
<dbReference type="InterPro" id="IPR050321">
    <property type="entry name" value="Glycosyltr_2/OpgH_subfam"/>
</dbReference>
<feature type="transmembrane region" description="Helical" evidence="10">
    <location>
        <begin position="16"/>
        <end position="36"/>
    </location>
</feature>
<keyword evidence="2 12" id="KW-0328">Glycosyltransferase</keyword>
<dbReference type="EC" id="2.4.-.-" evidence="12"/>
<keyword evidence="4 10" id="KW-0812">Transmembrane</keyword>
<feature type="transmembrane region" description="Helical" evidence="10">
    <location>
        <begin position="333"/>
        <end position="357"/>
    </location>
</feature>
<feature type="transmembrane region" description="Helical" evidence="10">
    <location>
        <begin position="42"/>
        <end position="62"/>
    </location>
</feature>
<accession>A0A9X1HPF0</accession>
<evidence type="ECO:0000256" key="2">
    <source>
        <dbReference type="ARBA" id="ARBA00022676"/>
    </source>
</evidence>
<dbReference type="Pfam" id="PF02156">
    <property type="entry name" value="Glyco_hydro_26"/>
    <property type="match status" value="1"/>
</dbReference>
<evidence type="ECO:0000256" key="1">
    <source>
        <dbReference type="ARBA" id="ARBA00004141"/>
    </source>
</evidence>
<keyword evidence="7 10" id="KW-0472">Membrane</keyword>
<evidence type="ECO:0000256" key="3">
    <source>
        <dbReference type="ARBA" id="ARBA00022679"/>
    </source>
</evidence>
<evidence type="ECO:0000256" key="9">
    <source>
        <dbReference type="PROSITE-ProRule" id="PRU01100"/>
    </source>
</evidence>
<dbReference type="PANTHER" id="PTHR43867">
    <property type="entry name" value="CELLULOSE SYNTHASE CATALYTIC SUBUNIT A [UDP-FORMING]"/>
    <property type="match status" value="1"/>
</dbReference>
<feature type="active site" description="Nucleophile" evidence="9">
    <location>
        <position position="775"/>
    </location>
</feature>
<feature type="transmembrane region" description="Helical" evidence="10">
    <location>
        <begin position="521"/>
        <end position="544"/>
    </location>
</feature>
<comment type="subcellular location">
    <subcellularLocation>
        <location evidence="1">Membrane</location>
        <topology evidence="1">Multi-pass membrane protein</topology>
    </subcellularLocation>
</comment>
<dbReference type="Pfam" id="PF13641">
    <property type="entry name" value="Glyco_tranf_2_3"/>
    <property type="match status" value="1"/>
</dbReference>
<dbReference type="GO" id="GO:0016757">
    <property type="term" value="F:glycosyltransferase activity"/>
    <property type="evidence" value="ECO:0007669"/>
    <property type="project" value="UniProtKB-KW"/>
</dbReference>
<evidence type="ECO:0000313" key="14">
    <source>
        <dbReference type="EMBL" id="MCA6077851.1"/>
    </source>
</evidence>
<dbReference type="PROSITE" id="PS51764">
    <property type="entry name" value="GH26"/>
    <property type="match status" value="1"/>
</dbReference>
<comment type="similarity">
    <text evidence="9">Belongs to the glycosyl hydrolase 26 family.</text>
</comment>
<dbReference type="EMBL" id="JAIXNE010000004">
    <property type="protein sequence ID" value="MCA6077851.1"/>
    <property type="molecule type" value="Genomic_DNA"/>
</dbReference>
<name>A0A9X1HPF0_9BACT</name>
<dbReference type="PANTHER" id="PTHR43867:SF2">
    <property type="entry name" value="CELLULOSE SYNTHASE CATALYTIC SUBUNIT A [UDP-FORMING]"/>
    <property type="match status" value="1"/>
</dbReference>
<protein>
    <submittedName>
        <fullName evidence="12">Glycosyltransferase</fullName>
        <ecNumber evidence="12">2.4.-.-</ecNumber>
    </submittedName>
</protein>
<evidence type="ECO:0000256" key="8">
    <source>
        <dbReference type="ARBA" id="ARBA00023295"/>
    </source>
</evidence>
<dbReference type="CDD" id="cd06421">
    <property type="entry name" value="CESA_CelA_like"/>
    <property type="match status" value="1"/>
</dbReference>
<keyword evidence="6 10" id="KW-1133">Transmembrane helix</keyword>
<proteinExistence type="inferred from homology"/>
<dbReference type="AlphaFoldDB" id="A0A9X1HPF0"/>
<reference evidence="12" key="1">
    <citation type="submission" date="2021-09" db="EMBL/GenBank/DDBJ databases">
        <title>Fulvivirga sp. isolated from coastal sediment.</title>
        <authorList>
            <person name="Yu H."/>
        </authorList>
    </citation>
    <scope>NUCLEOTIDE SEQUENCE</scope>
    <source>
        <strain evidence="12">1062</strain>
    </source>
</reference>
<dbReference type="GO" id="GO:0004553">
    <property type="term" value="F:hydrolase activity, hydrolyzing O-glycosyl compounds"/>
    <property type="evidence" value="ECO:0007669"/>
    <property type="project" value="InterPro"/>
</dbReference>
<feature type="active site" description="Proton donor" evidence="9">
    <location>
        <position position="671"/>
    </location>
</feature>
<keyword evidence="15" id="KW-1185">Reference proteome</keyword>
<dbReference type="EMBL" id="JAIXNE010000003">
    <property type="protein sequence ID" value="MCA6076723.1"/>
    <property type="molecule type" value="Genomic_DNA"/>
</dbReference>
<dbReference type="SUPFAM" id="SSF51445">
    <property type="entry name" value="(Trans)glycosidases"/>
    <property type="match status" value="2"/>
</dbReference>
<dbReference type="GO" id="GO:0016020">
    <property type="term" value="C:membrane"/>
    <property type="evidence" value="ECO:0007669"/>
    <property type="project" value="UniProtKB-SubCell"/>
</dbReference>